<dbReference type="AlphaFoldDB" id="A0A822Y8X6"/>
<dbReference type="InterPro" id="IPR010341">
    <property type="entry name" value="DUF936_pln"/>
</dbReference>
<dbReference type="InterPro" id="IPR048297">
    <property type="entry name" value="DUF936_dom_pln"/>
</dbReference>
<gene>
    <name evidence="2" type="ORF">HUJ06_030428</name>
</gene>
<comment type="caution">
    <text evidence="2">The sequence shown here is derived from an EMBL/GenBank/DDBJ whole genome shotgun (WGS) entry which is preliminary data.</text>
</comment>
<dbReference type="PANTHER" id="PTHR31928">
    <property type="entry name" value="EXPRESSED PROTEIN"/>
    <property type="match status" value="1"/>
</dbReference>
<evidence type="ECO:0000313" key="3">
    <source>
        <dbReference type="Proteomes" id="UP000607653"/>
    </source>
</evidence>
<feature type="domain" description="DUF936" evidence="1">
    <location>
        <begin position="4"/>
        <end position="34"/>
    </location>
</feature>
<dbReference type="EMBL" id="DUZY01000002">
    <property type="protein sequence ID" value="DAD28960.1"/>
    <property type="molecule type" value="Genomic_DNA"/>
</dbReference>
<accession>A0A822Y8X6</accession>
<proteinExistence type="predicted"/>
<reference evidence="2 3" key="1">
    <citation type="journal article" date="2020" name="Mol. Biol. Evol.">
        <title>Distinct Expression and Methylation Patterns for Genes with Different Fates following a Single Whole-Genome Duplication in Flowering Plants.</title>
        <authorList>
            <person name="Shi T."/>
            <person name="Rahmani R.S."/>
            <person name="Gugger P.F."/>
            <person name="Wang M."/>
            <person name="Li H."/>
            <person name="Zhang Y."/>
            <person name="Li Z."/>
            <person name="Wang Q."/>
            <person name="Van de Peer Y."/>
            <person name="Marchal K."/>
            <person name="Chen J."/>
        </authorList>
    </citation>
    <scope>NUCLEOTIDE SEQUENCE [LARGE SCALE GENOMIC DNA]</scope>
    <source>
        <tissue evidence="2">Leaf</tissue>
    </source>
</reference>
<evidence type="ECO:0000313" key="2">
    <source>
        <dbReference type="EMBL" id="DAD28960.1"/>
    </source>
</evidence>
<dbReference type="Pfam" id="PF06075">
    <property type="entry name" value="DUF936"/>
    <property type="match status" value="1"/>
</dbReference>
<protein>
    <recommendedName>
        <fullName evidence="1">DUF936 domain-containing protein</fullName>
    </recommendedName>
</protein>
<evidence type="ECO:0000259" key="1">
    <source>
        <dbReference type="Pfam" id="PF06075"/>
    </source>
</evidence>
<dbReference type="PANTHER" id="PTHR31928:SF7">
    <property type="entry name" value="FACTOR 1-DELTA, PUTATIVE (DUF936)-RELATED"/>
    <property type="match status" value="1"/>
</dbReference>
<sequence length="109" mass="12202">MVSLTPGVLLKLLQHTSNKEVKVVGEHRSALLQLGQFVHIARLDSGSPVLVLRGVKFVPKRLLKPSIGRGDKRDKRPYSPNMSNLEVVFLLVLGEESKLHDRLVQESKE</sequence>
<organism evidence="2 3">
    <name type="scientific">Nelumbo nucifera</name>
    <name type="common">Sacred lotus</name>
    <dbReference type="NCBI Taxonomy" id="4432"/>
    <lineage>
        <taxon>Eukaryota</taxon>
        <taxon>Viridiplantae</taxon>
        <taxon>Streptophyta</taxon>
        <taxon>Embryophyta</taxon>
        <taxon>Tracheophyta</taxon>
        <taxon>Spermatophyta</taxon>
        <taxon>Magnoliopsida</taxon>
        <taxon>Proteales</taxon>
        <taxon>Nelumbonaceae</taxon>
        <taxon>Nelumbo</taxon>
    </lineage>
</organism>
<name>A0A822Y8X6_NELNU</name>
<keyword evidence="3" id="KW-1185">Reference proteome</keyword>
<dbReference type="Proteomes" id="UP000607653">
    <property type="component" value="Unassembled WGS sequence"/>
</dbReference>